<evidence type="ECO:0000256" key="2">
    <source>
        <dbReference type="SAM" id="MobiDB-lite"/>
    </source>
</evidence>
<sequence>MTHFSELSEYKEIKQTTITRNGPNNSQTEVTREVTERRVERTDRTGSGAKALLQTNEQPGHAFIRGVSHINIGVTDLPLAIDYYQRLFNVTPVRIFEQFRNIGFAQAAGFLDQPEQVSVSIAFVEIPGTGLTLELMQYHNPPAQKVVRAYKVNAVGGVRHIALKVVDIDLAFAHVKSLPENQLINASPEYKPFKIDPIQASEFRLYDPDLEADKAEKDQVCRIVGNIRYFYFIDPHGVQWEFEQGHAGIGTDTGPEPEPEPDIDAQNGE</sequence>
<keyword evidence="5" id="KW-1185">Reference proteome</keyword>
<dbReference type="InterPro" id="IPR004360">
    <property type="entry name" value="Glyas_Fos-R_dOase_dom"/>
</dbReference>
<evidence type="ECO:0000256" key="1">
    <source>
        <dbReference type="ARBA" id="ARBA00022723"/>
    </source>
</evidence>
<evidence type="ECO:0000313" key="4">
    <source>
        <dbReference type="EMBL" id="ATX77594.1"/>
    </source>
</evidence>
<dbReference type="SUPFAM" id="SSF54593">
    <property type="entry name" value="Glyoxalase/Bleomycin resistance protein/Dihydroxybiphenyl dioxygenase"/>
    <property type="match status" value="1"/>
</dbReference>
<organism evidence="4 5">
    <name type="scientific">Reinekea forsetii</name>
    <dbReference type="NCBI Taxonomy" id="1336806"/>
    <lineage>
        <taxon>Bacteria</taxon>
        <taxon>Pseudomonadati</taxon>
        <taxon>Pseudomonadota</taxon>
        <taxon>Gammaproteobacteria</taxon>
        <taxon>Oceanospirillales</taxon>
        <taxon>Saccharospirillaceae</taxon>
        <taxon>Reinekea</taxon>
    </lineage>
</organism>
<gene>
    <name evidence="4" type="ORF">REIFOR_02469</name>
</gene>
<dbReference type="PANTHER" id="PTHR43048:SF3">
    <property type="entry name" value="METHYLMALONYL-COA EPIMERASE, MITOCHONDRIAL"/>
    <property type="match status" value="1"/>
</dbReference>
<evidence type="ECO:0000259" key="3">
    <source>
        <dbReference type="Pfam" id="PF00903"/>
    </source>
</evidence>
<dbReference type="GO" id="GO:0046491">
    <property type="term" value="P:L-methylmalonyl-CoA metabolic process"/>
    <property type="evidence" value="ECO:0007669"/>
    <property type="project" value="TreeGrafter"/>
</dbReference>
<proteinExistence type="predicted"/>
<evidence type="ECO:0000313" key="5">
    <source>
        <dbReference type="Proteomes" id="UP000229757"/>
    </source>
</evidence>
<dbReference type="PANTHER" id="PTHR43048">
    <property type="entry name" value="METHYLMALONYL-COA EPIMERASE"/>
    <property type="match status" value="1"/>
</dbReference>
<feature type="compositionally biased region" description="Basic and acidic residues" evidence="2">
    <location>
        <begin position="1"/>
        <end position="14"/>
    </location>
</feature>
<name>A0A2K8KWZ3_9GAMM</name>
<feature type="domain" description="Glyoxalase/fosfomycin resistance/dioxygenase" evidence="3">
    <location>
        <begin position="67"/>
        <end position="177"/>
    </location>
</feature>
<protein>
    <submittedName>
        <fullName evidence="4">Inosine-uridine preferring nucleoside hydrolase</fullName>
        <ecNumber evidence="4">3.2.2.1</ecNumber>
    </submittedName>
</protein>
<dbReference type="KEGG" id="rfo:REIFOR_02469"/>
<keyword evidence="4" id="KW-0326">Glycosidase</keyword>
<dbReference type="RefSeq" id="WP_227003680.1">
    <property type="nucleotide sequence ID" value="NZ_CP011797.1"/>
</dbReference>
<dbReference type="EC" id="3.2.2.1" evidence="4"/>
<dbReference type="InterPro" id="IPR029068">
    <property type="entry name" value="Glyas_Bleomycin-R_OHBP_Dase"/>
</dbReference>
<dbReference type="Pfam" id="PF00903">
    <property type="entry name" value="Glyoxalase"/>
    <property type="match status" value="1"/>
</dbReference>
<dbReference type="Proteomes" id="UP000229757">
    <property type="component" value="Chromosome"/>
</dbReference>
<keyword evidence="1" id="KW-0479">Metal-binding</keyword>
<feature type="compositionally biased region" description="Basic and acidic residues" evidence="2">
    <location>
        <begin position="30"/>
        <end position="44"/>
    </location>
</feature>
<feature type="region of interest" description="Disordered" evidence="2">
    <location>
        <begin position="1"/>
        <end position="53"/>
    </location>
</feature>
<dbReference type="GO" id="GO:0004493">
    <property type="term" value="F:methylmalonyl-CoA epimerase activity"/>
    <property type="evidence" value="ECO:0007669"/>
    <property type="project" value="TreeGrafter"/>
</dbReference>
<dbReference type="InterPro" id="IPR051785">
    <property type="entry name" value="MMCE/EMCE_epimerase"/>
</dbReference>
<feature type="region of interest" description="Disordered" evidence="2">
    <location>
        <begin position="246"/>
        <end position="269"/>
    </location>
</feature>
<dbReference type="Gene3D" id="3.10.180.10">
    <property type="entry name" value="2,3-Dihydroxybiphenyl 1,2-Dioxygenase, domain 1"/>
    <property type="match status" value="1"/>
</dbReference>
<accession>A0A2K8KWZ3</accession>
<keyword evidence="4" id="KW-0378">Hydrolase</keyword>
<dbReference type="AlphaFoldDB" id="A0A2K8KWZ3"/>
<dbReference type="GO" id="GO:0008477">
    <property type="term" value="F:purine nucleosidase activity"/>
    <property type="evidence" value="ECO:0007669"/>
    <property type="project" value="UniProtKB-EC"/>
</dbReference>
<reference evidence="4 5" key="1">
    <citation type="journal article" date="2017" name="Environ. Microbiol.">
        <title>Genomic and physiological analyses of 'Reinekea forsetii' reveal a versatile opportunistic lifestyle during spring algae blooms.</title>
        <authorList>
            <person name="Avci B."/>
            <person name="Hahnke R.L."/>
            <person name="Chafee M."/>
            <person name="Fischer T."/>
            <person name="Gruber-Vodicka H."/>
            <person name="Tegetmeyer H.E."/>
            <person name="Harder J."/>
            <person name="Fuchs B.M."/>
            <person name="Amann R.I."/>
            <person name="Teeling H."/>
        </authorList>
    </citation>
    <scope>NUCLEOTIDE SEQUENCE [LARGE SCALE GENOMIC DNA]</scope>
    <source>
        <strain evidence="4 5">Hel1_31_D35</strain>
    </source>
</reference>
<dbReference type="GO" id="GO:0046872">
    <property type="term" value="F:metal ion binding"/>
    <property type="evidence" value="ECO:0007669"/>
    <property type="project" value="UniProtKB-KW"/>
</dbReference>
<dbReference type="EMBL" id="CP011797">
    <property type="protein sequence ID" value="ATX77594.1"/>
    <property type="molecule type" value="Genomic_DNA"/>
</dbReference>
<feature type="compositionally biased region" description="Polar residues" evidence="2">
    <location>
        <begin position="15"/>
        <end position="27"/>
    </location>
</feature>